<dbReference type="AlphaFoldDB" id="A0A6S7IHL2"/>
<dbReference type="Proteomes" id="UP001152795">
    <property type="component" value="Unassembled WGS sequence"/>
</dbReference>
<gene>
    <name evidence="2" type="ORF">PACLA_8A024613</name>
</gene>
<sequence length="474" mass="53571">LLSVLLCLLNEVVTYVEQPLKWLQIFSEHALFANVVQILDINLKKMENINVVDAALHFILSLSKYTEASQALVLNSIVQPLCLGMTSLQEKMSTSTQCDEEFRDDWQKIWCLGVVVMASLLGKLRYQFLKESLDFVAVHRLRLVQAMDMIRFNQSPSCLHEAEHITMFLVEMSVYRKEWQLALPDAFQQILFSSTVLLDTCVSLLIRPRLLAYVIEKPSDRDSPDSSDASSASSRKLSCSFSSTSELLRPYSTPDEPLEKQNPKVIETQKTLLRIVCNILGFLKNFTPNICELLLDEGMDIDEYTPLFSLAFSAPALDNEGTPSFGTLLSCLNVCLGYMQAADPRPLSSPEKSPWKFKTLSSVLPKSSVNFTMDNSIILVLSQALLYLKDPRVEQANKQLLKRKLASELEPFLRAAMRHFGRRGYTPSPGSTPKSASSVRRSLSRARTEQWETGDHKDVKLFKLVDIFVKTLIQ</sequence>
<accession>A0A6S7IHL2</accession>
<dbReference type="EMBL" id="CACRXK020005175">
    <property type="protein sequence ID" value="CAB4005362.1"/>
    <property type="molecule type" value="Genomic_DNA"/>
</dbReference>
<proteinExistence type="predicted"/>
<dbReference type="PANTHER" id="PTHR31431:SF1">
    <property type="entry name" value="NUCLEOPORIN NUP188"/>
    <property type="match status" value="1"/>
</dbReference>
<reference evidence="2" key="1">
    <citation type="submission" date="2020-04" db="EMBL/GenBank/DDBJ databases">
        <authorList>
            <person name="Alioto T."/>
            <person name="Alioto T."/>
            <person name="Gomez Garrido J."/>
        </authorList>
    </citation>
    <scope>NUCLEOTIDE SEQUENCE</scope>
    <source>
        <strain evidence="2">A484AB</strain>
    </source>
</reference>
<dbReference type="GO" id="GO:0017056">
    <property type="term" value="F:structural constituent of nuclear pore"/>
    <property type="evidence" value="ECO:0007669"/>
    <property type="project" value="InterPro"/>
</dbReference>
<dbReference type="PANTHER" id="PTHR31431">
    <property type="entry name" value="NUCLEOPORIN NUP188 HOMOLOG"/>
    <property type="match status" value="1"/>
</dbReference>
<keyword evidence="3" id="KW-1185">Reference proteome</keyword>
<dbReference type="InterPro" id="IPR044840">
    <property type="entry name" value="Nup188"/>
</dbReference>
<evidence type="ECO:0000313" key="2">
    <source>
        <dbReference type="EMBL" id="CAB4005362.1"/>
    </source>
</evidence>
<protein>
    <submittedName>
        <fullName evidence="2">Uncharacterized protein</fullName>
    </submittedName>
</protein>
<dbReference type="OrthoDB" id="102511at2759"/>
<dbReference type="GO" id="GO:0006405">
    <property type="term" value="P:RNA export from nucleus"/>
    <property type="evidence" value="ECO:0007669"/>
    <property type="project" value="TreeGrafter"/>
</dbReference>
<dbReference type="GO" id="GO:0044611">
    <property type="term" value="C:nuclear pore inner ring"/>
    <property type="evidence" value="ECO:0007669"/>
    <property type="project" value="TreeGrafter"/>
</dbReference>
<feature type="non-terminal residue" evidence="2">
    <location>
        <position position="1"/>
    </location>
</feature>
<evidence type="ECO:0000313" key="3">
    <source>
        <dbReference type="Proteomes" id="UP001152795"/>
    </source>
</evidence>
<dbReference type="GO" id="GO:0006606">
    <property type="term" value="P:protein import into nucleus"/>
    <property type="evidence" value="ECO:0007669"/>
    <property type="project" value="TreeGrafter"/>
</dbReference>
<organism evidence="2 3">
    <name type="scientific">Paramuricea clavata</name>
    <name type="common">Red gorgonian</name>
    <name type="synonym">Violescent sea-whip</name>
    <dbReference type="NCBI Taxonomy" id="317549"/>
    <lineage>
        <taxon>Eukaryota</taxon>
        <taxon>Metazoa</taxon>
        <taxon>Cnidaria</taxon>
        <taxon>Anthozoa</taxon>
        <taxon>Octocorallia</taxon>
        <taxon>Malacalcyonacea</taxon>
        <taxon>Plexauridae</taxon>
        <taxon>Paramuricea</taxon>
    </lineage>
</organism>
<name>A0A6S7IHL2_PARCT</name>
<comment type="caution">
    <text evidence="2">The sequence shown here is derived from an EMBL/GenBank/DDBJ whole genome shotgun (WGS) entry which is preliminary data.</text>
</comment>
<evidence type="ECO:0000256" key="1">
    <source>
        <dbReference type="SAM" id="MobiDB-lite"/>
    </source>
</evidence>
<feature type="region of interest" description="Disordered" evidence="1">
    <location>
        <begin position="421"/>
        <end position="449"/>
    </location>
</feature>